<comment type="caution">
    <text evidence="1">The sequence shown here is derived from an EMBL/GenBank/DDBJ whole genome shotgun (WGS) entry which is preliminary data.</text>
</comment>
<proteinExistence type="predicted"/>
<gene>
    <name evidence="1" type="ORF">HNQ80_004852</name>
</gene>
<sequence length="62" mass="7167">MDIQVITQSIQDTFQATITKKYDSVLTKRALRPSSVALSKIFNLDQFKTLRLHGLFHVIWGF</sequence>
<dbReference type="Proteomes" id="UP000579281">
    <property type="component" value="Unassembled WGS sequence"/>
</dbReference>
<name>A0A841L232_9FIRM</name>
<accession>A0A841L232</accession>
<evidence type="ECO:0000313" key="1">
    <source>
        <dbReference type="EMBL" id="MBB6218678.1"/>
    </source>
</evidence>
<dbReference type="EMBL" id="JACHEN010000045">
    <property type="protein sequence ID" value="MBB6218678.1"/>
    <property type="molecule type" value="Genomic_DNA"/>
</dbReference>
<protein>
    <submittedName>
        <fullName evidence="1">Uncharacterized protein</fullName>
    </submittedName>
</protein>
<dbReference type="AlphaFoldDB" id="A0A841L232"/>
<evidence type="ECO:0000313" key="2">
    <source>
        <dbReference type="Proteomes" id="UP000579281"/>
    </source>
</evidence>
<reference evidence="1 2" key="1">
    <citation type="submission" date="2020-08" db="EMBL/GenBank/DDBJ databases">
        <title>Genomic Encyclopedia of Type Strains, Phase IV (KMG-IV): sequencing the most valuable type-strain genomes for metagenomic binning, comparative biology and taxonomic classification.</title>
        <authorList>
            <person name="Goeker M."/>
        </authorList>
    </citation>
    <scope>NUCLEOTIDE SEQUENCE [LARGE SCALE GENOMIC DNA]</scope>
    <source>
        <strain evidence="1 2">DSM 103526</strain>
    </source>
</reference>
<keyword evidence="2" id="KW-1185">Reference proteome</keyword>
<organism evidence="1 2">
    <name type="scientific">Anaerosolibacter carboniphilus</name>
    <dbReference type="NCBI Taxonomy" id="1417629"/>
    <lineage>
        <taxon>Bacteria</taxon>
        <taxon>Bacillati</taxon>
        <taxon>Bacillota</taxon>
        <taxon>Clostridia</taxon>
        <taxon>Peptostreptococcales</taxon>
        <taxon>Thermotaleaceae</taxon>
        <taxon>Anaerosolibacter</taxon>
    </lineage>
</organism>